<evidence type="ECO:0000256" key="5">
    <source>
        <dbReference type="ARBA" id="ARBA00022989"/>
    </source>
</evidence>
<comment type="pathway">
    <text evidence="7">Cell wall biogenesis; peptidoglycan biosynthesis.</text>
</comment>
<feature type="transmembrane region" description="Helical" evidence="7">
    <location>
        <begin position="6"/>
        <end position="27"/>
    </location>
</feature>
<dbReference type="EMBL" id="BLLH01000001">
    <property type="protein sequence ID" value="GFH39740.1"/>
    <property type="molecule type" value="Genomic_DNA"/>
</dbReference>
<proteinExistence type="inferred from homology"/>
<evidence type="ECO:0000256" key="9">
    <source>
        <dbReference type="PIRSR" id="PIRSR600715-1"/>
    </source>
</evidence>
<feature type="transmembrane region" description="Helical" evidence="7">
    <location>
        <begin position="309"/>
        <end position="328"/>
    </location>
</feature>
<feature type="transmembrane region" description="Helical" evidence="7">
    <location>
        <begin position="142"/>
        <end position="163"/>
    </location>
</feature>
<dbReference type="PANTHER" id="PTHR22926:SF5">
    <property type="entry name" value="PHOSPHO-N-ACETYLMURAMOYL-PENTAPEPTIDE-TRANSFERASE HOMOLOG"/>
    <property type="match status" value="1"/>
</dbReference>
<dbReference type="InterPro" id="IPR018480">
    <property type="entry name" value="PNAcMuramoyl-5peptid_Trfase_CS"/>
</dbReference>
<keyword evidence="11" id="KW-1185">Reference proteome</keyword>
<feature type="transmembrane region" description="Helical" evidence="7">
    <location>
        <begin position="224"/>
        <end position="245"/>
    </location>
</feature>
<dbReference type="CDD" id="cd06852">
    <property type="entry name" value="GT_MraY"/>
    <property type="match status" value="1"/>
</dbReference>
<dbReference type="PROSITE" id="PS01348">
    <property type="entry name" value="MRAY_2"/>
    <property type="match status" value="1"/>
</dbReference>
<dbReference type="GO" id="GO:0046872">
    <property type="term" value="F:metal ion binding"/>
    <property type="evidence" value="ECO:0007669"/>
    <property type="project" value="UniProtKB-KW"/>
</dbReference>
<keyword evidence="7" id="KW-0131">Cell cycle</keyword>
<evidence type="ECO:0000256" key="3">
    <source>
        <dbReference type="ARBA" id="ARBA00022679"/>
    </source>
</evidence>
<dbReference type="GO" id="GO:0008360">
    <property type="term" value="P:regulation of cell shape"/>
    <property type="evidence" value="ECO:0007669"/>
    <property type="project" value="UniProtKB-KW"/>
</dbReference>
<feature type="binding site" evidence="9">
    <location>
        <position position="168"/>
    </location>
    <ligand>
        <name>Mg(2+)</name>
        <dbReference type="ChEBI" id="CHEBI:18420"/>
    </ligand>
</feature>
<dbReference type="NCBIfam" id="TIGR00445">
    <property type="entry name" value="mraY"/>
    <property type="match status" value="1"/>
</dbReference>
<evidence type="ECO:0000256" key="4">
    <source>
        <dbReference type="ARBA" id="ARBA00022692"/>
    </source>
</evidence>
<reference evidence="10 11" key="1">
    <citation type="submission" date="2020-02" db="EMBL/GenBank/DDBJ databases">
        <title>Draft genome sequence of Lactococcus sp. Hs20B0-1.</title>
        <authorList>
            <person name="Noda S."/>
            <person name="Yuki M."/>
            <person name="Ohkuma M."/>
        </authorList>
    </citation>
    <scope>NUCLEOTIDE SEQUENCE [LARGE SCALE GENOMIC DNA]</scope>
    <source>
        <strain evidence="10 11">Hs20B0-1</strain>
    </source>
</reference>
<dbReference type="InterPro" id="IPR003524">
    <property type="entry name" value="PNAcMuramoyl-5peptid_Trfase"/>
</dbReference>
<feature type="transmembrane region" description="Helical" evidence="7">
    <location>
        <begin position="48"/>
        <end position="73"/>
    </location>
</feature>
<keyword evidence="4 7" id="KW-0812">Transmembrane</keyword>
<dbReference type="GO" id="GO:0009252">
    <property type="term" value="P:peptidoglycan biosynthetic process"/>
    <property type="evidence" value="ECO:0007669"/>
    <property type="project" value="UniProtKB-UniRule"/>
</dbReference>
<feature type="transmembrane region" description="Helical" evidence="7">
    <location>
        <begin position="112"/>
        <end position="130"/>
    </location>
</feature>
<keyword evidence="7" id="KW-0573">Peptidoglycan synthesis</keyword>
<evidence type="ECO:0000256" key="7">
    <source>
        <dbReference type="HAMAP-Rule" id="MF_00038"/>
    </source>
</evidence>
<keyword evidence="7" id="KW-0132">Cell division</keyword>
<dbReference type="AlphaFoldDB" id="A0A6A0B345"/>
<dbReference type="Pfam" id="PF00953">
    <property type="entry name" value="Glycos_transf_4"/>
    <property type="match status" value="1"/>
</dbReference>
<dbReference type="GO" id="GO:0051301">
    <property type="term" value="P:cell division"/>
    <property type="evidence" value="ECO:0007669"/>
    <property type="project" value="UniProtKB-KW"/>
</dbReference>
<dbReference type="GO" id="GO:0071555">
    <property type="term" value="P:cell wall organization"/>
    <property type="evidence" value="ECO:0007669"/>
    <property type="project" value="UniProtKB-KW"/>
</dbReference>
<keyword evidence="7 9" id="KW-0460">Magnesium</keyword>
<gene>
    <name evidence="7 10" type="primary">mraY</name>
    <name evidence="10" type="ORF">Hs20B_01380</name>
</gene>
<keyword evidence="5 7" id="KW-1133">Transmembrane helix</keyword>
<dbReference type="Proteomes" id="UP000475928">
    <property type="component" value="Unassembled WGS sequence"/>
</dbReference>
<sequence>MILKSIIAGLVAGIVTIVAIPAFIRFFHKAKIGGQQMHEDVKQHAAKAGTPTMGGFVFVVASLIVSLLFAVIFGKLTAAFIIIWFVFAVYAVVGFLDDFLKVFRQINQGLTSLQKLIAQVVTGIIAYIVYSHESGANFLNVFGFHINLGIFFIIFLVFWLVGFSNAVNLTDGIDGLASISVVISLLAYAVIAVHQNRLDVLIMIAAIIGSLLGFFIFNHKPAKIFMGDVGSLALGGLLGIISIMLHVEWTLLLIGLVYVFETLSVMIQVTYFKLTHGKRIFRMTPVHHHFELGGFSGNGKPWSEWEVDFFFWGITAAGSVLALIIYLIQN</sequence>
<feature type="transmembrane region" description="Helical" evidence="7">
    <location>
        <begin position="200"/>
        <end position="217"/>
    </location>
</feature>
<comment type="catalytic activity">
    <reaction evidence="7">
        <text>UDP-N-acetyl-alpha-D-muramoyl-L-alanyl-gamma-D-glutamyl-L-lysyl-D-alanyl-D-alanine + di-trans,octa-cis-undecaprenyl phosphate = Mur2Ac(oyl-L-Ala-gamma-D-Glu-L-Lys-D-Ala-D-Ala)-di-trans,octa-cis-undecaprenyl diphosphate + UMP</text>
        <dbReference type="Rhea" id="RHEA:21920"/>
        <dbReference type="ChEBI" id="CHEBI:57865"/>
        <dbReference type="ChEBI" id="CHEBI:60032"/>
        <dbReference type="ChEBI" id="CHEBI:60392"/>
        <dbReference type="ChEBI" id="CHEBI:70758"/>
        <dbReference type="EC" id="2.7.8.13"/>
    </reaction>
</comment>
<keyword evidence="6 7" id="KW-0472">Membrane</keyword>
<evidence type="ECO:0000256" key="8">
    <source>
        <dbReference type="NCBIfam" id="TIGR00445"/>
    </source>
</evidence>
<comment type="similarity">
    <text evidence="2 7">Belongs to the glycosyltransferase 4 family. MraY subfamily.</text>
</comment>
<feature type="transmembrane region" description="Helical" evidence="7">
    <location>
        <begin position="175"/>
        <end position="194"/>
    </location>
</feature>
<feature type="binding site" evidence="9">
    <location>
        <position position="228"/>
    </location>
    <ligand>
        <name>Mg(2+)</name>
        <dbReference type="ChEBI" id="CHEBI:18420"/>
    </ligand>
</feature>
<keyword evidence="7" id="KW-0133">Cell shape</keyword>
<keyword evidence="7" id="KW-1003">Cell membrane</keyword>
<comment type="caution">
    <text evidence="10">The sequence shown here is derived from an EMBL/GenBank/DDBJ whole genome shotgun (WGS) entry which is preliminary data.</text>
</comment>
<evidence type="ECO:0000256" key="1">
    <source>
        <dbReference type="ARBA" id="ARBA00004141"/>
    </source>
</evidence>
<evidence type="ECO:0000256" key="2">
    <source>
        <dbReference type="ARBA" id="ARBA00005583"/>
    </source>
</evidence>
<dbReference type="UniPathway" id="UPA00219"/>
<keyword evidence="3 7" id="KW-0808">Transferase</keyword>
<evidence type="ECO:0000313" key="10">
    <source>
        <dbReference type="EMBL" id="GFH39740.1"/>
    </source>
</evidence>
<feature type="transmembrane region" description="Helical" evidence="7">
    <location>
        <begin position="251"/>
        <end position="272"/>
    </location>
</feature>
<organism evidence="10 11">
    <name type="scientific">Pseudolactococcus insecticola</name>
    <dbReference type="NCBI Taxonomy" id="2709158"/>
    <lineage>
        <taxon>Bacteria</taxon>
        <taxon>Bacillati</taxon>
        <taxon>Bacillota</taxon>
        <taxon>Bacilli</taxon>
        <taxon>Lactobacillales</taxon>
        <taxon>Streptococcaceae</taxon>
        <taxon>Pseudolactococcus</taxon>
    </lineage>
</organism>
<evidence type="ECO:0000256" key="6">
    <source>
        <dbReference type="ARBA" id="ARBA00023136"/>
    </source>
</evidence>
<keyword evidence="7 9" id="KW-0479">Metal-binding</keyword>
<dbReference type="GO" id="GO:0008963">
    <property type="term" value="F:phospho-N-acetylmuramoyl-pentapeptide-transferase activity"/>
    <property type="evidence" value="ECO:0007669"/>
    <property type="project" value="UniProtKB-UniRule"/>
</dbReference>
<dbReference type="HAMAP" id="MF_00038">
    <property type="entry name" value="MraY"/>
    <property type="match status" value="1"/>
</dbReference>
<comment type="function">
    <text evidence="7">Catalyzes the initial step of the lipid cycle reactions in the biosynthesis of the cell wall peptidoglycan: transfers peptidoglycan precursor phospho-MurNAc-pentapeptide from UDP-MurNAc-pentapeptide onto the lipid carrier undecaprenyl phosphate, yielding undecaprenyl-pyrophosphoryl-MurNAc-pentapeptide, known as lipid I.</text>
</comment>
<comment type="cofactor">
    <cofactor evidence="7 9">
        <name>Mg(2+)</name>
        <dbReference type="ChEBI" id="CHEBI:18420"/>
    </cofactor>
</comment>
<dbReference type="InterPro" id="IPR000715">
    <property type="entry name" value="Glycosyl_transferase_4"/>
</dbReference>
<dbReference type="PANTHER" id="PTHR22926">
    <property type="entry name" value="PHOSPHO-N-ACETYLMURAMOYL-PENTAPEPTIDE-TRANSFERASE"/>
    <property type="match status" value="1"/>
</dbReference>
<accession>A0A6A0B345</accession>
<keyword evidence="7" id="KW-0961">Cell wall biogenesis/degradation</keyword>
<protein>
    <recommendedName>
        <fullName evidence="7 8">Phospho-N-acetylmuramoyl-pentapeptide-transferase</fullName>
        <ecNumber evidence="7 8">2.7.8.13</ecNumber>
    </recommendedName>
    <alternativeName>
        <fullName evidence="7">UDP-MurNAc-pentapeptide phosphotransferase</fullName>
    </alternativeName>
</protein>
<dbReference type="GO" id="GO:0005886">
    <property type="term" value="C:plasma membrane"/>
    <property type="evidence" value="ECO:0007669"/>
    <property type="project" value="UniProtKB-SubCell"/>
</dbReference>
<feature type="transmembrane region" description="Helical" evidence="7">
    <location>
        <begin position="79"/>
        <end position="100"/>
    </location>
</feature>
<comment type="subcellular location">
    <subcellularLocation>
        <location evidence="7">Cell membrane</location>
        <topology evidence="7">Multi-pass membrane protein</topology>
    </subcellularLocation>
    <subcellularLocation>
        <location evidence="1">Membrane</location>
        <topology evidence="1">Multi-pass membrane protein</topology>
    </subcellularLocation>
</comment>
<name>A0A6A0B345_9LACT</name>
<dbReference type="EC" id="2.7.8.13" evidence="7 8"/>
<evidence type="ECO:0000313" key="11">
    <source>
        <dbReference type="Proteomes" id="UP000475928"/>
    </source>
</evidence>